<protein>
    <submittedName>
        <fullName evidence="3">Uncharacterized protein</fullName>
    </submittedName>
</protein>
<dbReference type="Proteomes" id="UP000682733">
    <property type="component" value="Unassembled WGS sequence"/>
</dbReference>
<dbReference type="Proteomes" id="UP000677228">
    <property type="component" value="Unassembled WGS sequence"/>
</dbReference>
<evidence type="ECO:0000313" key="6">
    <source>
        <dbReference type="Proteomes" id="UP000663829"/>
    </source>
</evidence>
<keyword evidence="1" id="KW-0175">Coiled coil</keyword>
<comment type="caution">
    <text evidence="3">The sequence shown here is derived from an EMBL/GenBank/DDBJ whole genome shotgun (WGS) entry which is preliminary data.</text>
</comment>
<dbReference type="EMBL" id="CAJNOQ010025511">
    <property type="protein sequence ID" value="CAF1537957.1"/>
    <property type="molecule type" value="Genomic_DNA"/>
</dbReference>
<dbReference type="InterPro" id="IPR004244">
    <property type="entry name" value="Transposase_22"/>
</dbReference>
<evidence type="ECO:0000313" key="3">
    <source>
        <dbReference type="EMBL" id="CAF1537957.1"/>
    </source>
</evidence>
<evidence type="ECO:0000313" key="4">
    <source>
        <dbReference type="EMBL" id="CAF3646271.1"/>
    </source>
</evidence>
<keyword evidence="6" id="KW-1185">Reference proteome</keyword>
<organism evidence="3 6">
    <name type="scientific">Didymodactylos carnosus</name>
    <dbReference type="NCBI Taxonomy" id="1234261"/>
    <lineage>
        <taxon>Eukaryota</taxon>
        <taxon>Metazoa</taxon>
        <taxon>Spiralia</taxon>
        <taxon>Gnathifera</taxon>
        <taxon>Rotifera</taxon>
        <taxon>Eurotatoria</taxon>
        <taxon>Bdelloidea</taxon>
        <taxon>Philodinida</taxon>
        <taxon>Philodinidae</taxon>
        <taxon>Didymodactylos</taxon>
    </lineage>
</organism>
<dbReference type="Proteomes" id="UP000681722">
    <property type="component" value="Unassembled WGS sequence"/>
</dbReference>
<gene>
    <name evidence="3" type="ORF">GPM918_LOCUS38451</name>
    <name evidence="2" type="ORF">OVA965_LOCUS7656</name>
    <name evidence="5" type="ORF">SRO942_LOCUS39277</name>
    <name evidence="4" type="ORF">TMI583_LOCUS7651</name>
</gene>
<reference evidence="3" key="1">
    <citation type="submission" date="2021-02" db="EMBL/GenBank/DDBJ databases">
        <authorList>
            <person name="Nowell W R."/>
        </authorList>
    </citation>
    <scope>NUCLEOTIDE SEQUENCE</scope>
</reference>
<name>A0A815VXX3_9BILA</name>
<dbReference type="PANTHER" id="PTHR11505">
    <property type="entry name" value="L1 TRANSPOSABLE ELEMENT-RELATED"/>
    <property type="match status" value="1"/>
</dbReference>
<dbReference type="OrthoDB" id="8121249at2759"/>
<proteinExistence type="predicted"/>
<evidence type="ECO:0000256" key="1">
    <source>
        <dbReference type="SAM" id="Coils"/>
    </source>
</evidence>
<sequence length="274" mass="31647">MSHPDSIRFRRTNIAIVDKLNNSDNLMVSNLSTIDDKLVNTVKHTVSSPQFLDSLQQSLVSGPFIAELCKQIASSPVFVDLITSMVSSTLKQQQEEICRLQKTVDDFDETVADLKDQVDKLELKCDRLEQYNKRKNLIIHGVPETQNENTDKIAVEVAKITGHILDEKFIYSSHRLPSKMINAPRPIVVSFLRYSDRQAIIKNRRKLRQYERYKTTFINEHLNSLNNNLFHHARHKLIKHGVYSRNGNVLYIDAHMKIHLLTSYSIIDQLALRI</sequence>
<evidence type="ECO:0000313" key="2">
    <source>
        <dbReference type="EMBL" id="CAF0861460.1"/>
    </source>
</evidence>
<dbReference type="EMBL" id="CAJNOK010002471">
    <property type="protein sequence ID" value="CAF0861460.1"/>
    <property type="molecule type" value="Genomic_DNA"/>
</dbReference>
<accession>A0A815VXX3</accession>
<dbReference type="EMBL" id="CAJOBC010091131">
    <property type="protein sequence ID" value="CAF4397954.1"/>
    <property type="molecule type" value="Genomic_DNA"/>
</dbReference>
<evidence type="ECO:0000313" key="5">
    <source>
        <dbReference type="EMBL" id="CAF4397954.1"/>
    </source>
</evidence>
<dbReference type="Gene3D" id="3.30.70.1820">
    <property type="entry name" value="L1 transposable element, RRM domain"/>
    <property type="match status" value="1"/>
</dbReference>
<dbReference type="AlphaFoldDB" id="A0A815VXX3"/>
<dbReference type="Proteomes" id="UP000663829">
    <property type="component" value="Unassembled WGS sequence"/>
</dbReference>
<dbReference type="EMBL" id="CAJOBA010002471">
    <property type="protein sequence ID" value="CAF3646271.1"/>
    <property type="molecule type" value="Genomic_DNA"/>
</dbReference>
<feature type="coiled-coil region" evidence="1">
    <location>
        <begin position="104"/>
        <end position="131"/>
    </location>
</feature>